<evidence type="ECO:0000313" key="2">
    <source>
        <dbReference type="EMBL" id="MFC5068216.1"/>
    </source>
</evidence>
<dbReference type="Proteomes" id="UP001595796">
    <property type="component" value="Unassembled WGS sequence"/>
</dbReference>
<gene>
    <name evidence="2" type="ORF">ACFPFW_09345</name>
</gene>
<dbReference type="RefSeq" id="WP_114955864.1">
    <property type="nucleotide sequence ID" value="NZ_JBHSJF010000006.1"/>
</dbReference>
<dbReference type="SFLD" id="SFLDS00019">
    <property type="entry name" value="Glutathione_Transferase_(cytos"/>
    <property type="match status" value="1"/>
</dbReference>
<accession>A0ABV9Z5R7</accession>
<dbReference type="CDD" id="cd03043">
    <property type="entry name" value="GST_N_1"/>
    <property type="match status" value="1"/>
</dbReference>
<organism evidence="2 3">
    <name type="scientific">Flaviflagellibacter deserti</name>
    <dbReference type="NCBI Taxonomy" id="2267266"/>
    <lineage>
        <taxon>Bacteria</taxon>
        <taxon>Pseudomonadati</taxon>
        <taxon>Pseudomonadota</taxon>
        <taxon>Alphaproteobacteria</taxon>
        <taxon>Hyphomicrobiales</taxon>
        <taxon>Flaviflagellibacter</taxon>
    </lineage>
</organism>
<reference evidence="3" key="1">
    <citation type="journal article" date="2019" name="Int. J. Syst. Evol. Microbiol.">
        <title>The Global Catalogue of Microorganisms (GCM) 10K type strain sequencing project: providing services to taxonomists for standard genome sequencing and annotation.</title>
        <authorList>
            <consortium name="The Broad Institute Genomics Platform"/>
            <consortium name="The Broad Institute Genome Sequencing Center for Infectious Disease"/>
            <person name="Wu L."/>
            <person name="Ma J."/>
        </authorList>
    </citation>
    <scope>NUCLEOTIDE SEQUENCE [LARGE SCALE GENOMIC DNA]</scope>
    <source>
        <strain evidence="3">CGMCC 1.16444</strain>
    </source>
</reference>
<dbReference type="PROSITE" id="PS50404">
    <property type="entry name" value="GST_NTER"/>
    <property type="match status" value="1"/>
</dbReference>
<keyword evidence="3" id="KW-1185">Reference proteome</keyword>
<dbReference type="InterPro" id="IPR004045">
    <property type="entry name" value="Glutathione_S-Trfase_N"/>
</dbReference>
<dbReference type="EMBL" id="JBHSJF010000006">
    <property type="protein sequence ID" value="MFC5068216.1"/>
    <property type="molecule type" value="Genomic_DNA"/>
</dbReference>
<dbReference type="Gene3D" id="3.40.30.10">
    <property type="entry name" value="Glutaredoxin"/>
    <property type="match status" value="1"/>
</dbReference>
<dbReference type="PANTHER" id="PTHR42673:SF4">
    <property type="entry name" value="MALEYLACETOACETATE ISOMERASE"/>
    <property type="match status" value="1"/>
</dbReference>
<dbReference type="SUPFAM" id="SSF47616">
    <property type="entry name" value="GST C-terminal domain-like"/>
    <property type="match status" value="1"/>
</dbReference>
<name>A0ABV9Z5R7_9HYPH</name>
<dbReference type="CDD" id="cd03194">
    <property type="entry name" value="GST_C_3"/>
    <property type="match status" value="1"/>
</dbReference>
<evidence type="ECO:0000259" key="1">
    <source>
        <dbReference type="PROSITE" id="PS50404"/>
    </source>
</evidence>
<dbReference type="SFLD" id="SFLDG00358">
    <property type="entry name" value="Main_(cytGST)"/>
    <property type="match status" value="1"/>
</dbReference>
<dbReference type="SUPFAM" id="SSF52833">
    <property type="entry name" value="Thioredoxin-like"/>
    <property type="match status" value="1"/>
</dbReference>
<dbReference type="InterPro" id="IPR036249">
    <property type="entry name" value="Thioredoxin-like_sf"/>
</dbReference>
<proteinExistence type="predicted"/>
<dbReference type="Gene3D" id="1.20.1050.10">
    <property type="match status" value="1"/>
</dbReference>
<dbReference type="Pfam" id="PF13410">
    <property type="entry name" value="GST_C_2"/>
    <property type="match status" value="1"/>
</dbReference>
<dbReference type="PANTHER" id="PTHR42673">
    <property type="entry name" value="MALEYLACETOACETATE ISOMERASE"/>
    <property type="match status" value="1"/>
</dbReference>
<comment type="caution">
    <text evidence="2">The sequence shown here is derived from an EMBL/GenBank/DDBJ whole genome shotgun (WGS) entry which is preliminary data.</text>
</comment>
<feature type="domain" description="GST N-terminal" evidence="1">
    <location>
        <begin position="3"/>
        <end position="83"/>
    </location>
</feature>
<sequence length="216" mass="24487">MSLTLVIGNKAYSSWSLRPWIALKQARIPFEERVIPIYIEGSREQILSQSPAGKVPILKDGDVTVWDSLAIIEYLAETYPDAGIWPKDPVARAMARSISAEMHSGFLALRRHYTMNVRRSYTDFPIDPEANENIARIEEIWAEARGRFGQGGPFLFGEFSGADAMYAPVATRFETYNVKLMPEARAYVDAILTLPAMQQWYDGAKAETWVLPQYEF</sequence>
<dbReference type="Pfam" id="PF13409">
    <property type="entry name" value="GST_N_2"/>
    <property type="match status" value="1"/>
</dbReference>
<dbReference type="InterPro" id="IPR036282">
    <property type="entry name" value="Glutathione-S-Trfase_C_sf"/>
</dbReference>
<dbReference type="InterPro" id="IPR040079">
    <property type="entry name" value="Glutathione_S-Trfase"/>
</dbReference>
<evidence type="ECO:0000313" key="3">
    <source>
        <dbReference type="Proteomes" id="UP001595796"/>
    </source>
</evidence>
<protein>
    <submittedName>
        <fullName evidence="2">Glutathione S-transferase family protein</fullName>
    </submittedName>
</protein>